<evidence type="ECO:0000256" key="2">
    <source>
        <dbReference type="SAM" id="SignalP"/>
    </source>
</evidence>
<comment type="caution">
    <text evidence="3">The sequence shown here is derived from an EMBL/GenBank/DDBJ whole genome shotgun (WGS) entry which is preliminary data.</text>
</comment>
<feature type="signal peptide" evidence="2">
    <location>
        <begin position="1"/>
        <end position="15"/>
    </location>
</feature>
<evidence type="ECO:0000313" key="3">
    <source>
        <dbReference type="EMBL" id="KAG0149646.1"/>
    </source>
</evidence>
<accession>A0A9P6TEK7</accession>
<keyword evidence="1" id="KW-1133">Transmembrane helix</keyword>
<keyword evidence="4" id="KW-1185">Reference proteome</keyword>
<dbReference type="Proteomes" id="UP000886653">
    <property type="component" value="Unassembled WGS sequence"/>
</dbReference>
<name>A0A9P6TEK7_9BASI</name>
<dbReference type="EMBL" id="MU167226">
    <property type="protein sequence ID" value="KAG0149646.1"/>
    <property type="molecule type" value="Genomic_DNA"/>
</dbReference>
<gene>
    <name evidence="3" type="ORF">CROQUDRAFT_304131</name>
</gene>
<organism evidence="3 4">
    <name type="scientific">Cronartium quercuum f. sp. fusiforme G11</name>
    <dbReference type="NCBI Taxonomy" id="708437"/>
    <lineage>
        <taxon>Eukaryota</taxon>
        <taxon>Fungi</taxon>
        <taxon>Dikarya</taxon>
        <taxon>Basidiomycota</taxon>
        <taxon>Pucciniomycotina</taxon>
        <taxon>Pucciniomycetes</taxon>
        <taxon>Pucciniales</taxon>
        <taxon>Coleosporiaceae</taxon>
        <taxon>Cronartium</taxon>
    </lineage>
</organism>
<evidence type="ECO:0008006" key="5">
    <source>
        <dbReference type="Google" id="ProtNLM"/>
    </source>
</evidence>
<dbReference type="AlphaFoldDB" id="A0A9P6TEK7"/>
<evidence type="ECO:0000256" key="1">
    <source>
        <dbReference type="SAM" id="Phobius"/>
    </source>
</evidence>
<keyword evidence="2" id="KW-0732">Signal</keyword>
<keyword evidence="1" id="KW-0812">Transmembrane</keyword>
<proteinExistence type="predicted"/>
<feature type="chain" id="PRO_5040505803" description="Transmembrane protein" evidence="2">
    <location>
        <begin position="16"/>
        <end position="108"/>
    </location>
</feature>
<protein>
    <recommendedName>
        <fullName evidence="5">Transmembrane protein</fullName>
    </recommendedName>
</protein>
<evidence type="ECO:0000313" key="4">
    <source>
        <dbReference type="Proteomes" id="UP000886653"/>
    </source>
</evidence>
<sequence>MLFFYFFFHLKKLFFQVIILSHLPRMFKYINYELFFVFFLKITSECKRKKVLAKGIWRCDIFSFSQIFKFFFLILFFFFFFTLTSCQFFFIYIQVHNLTNYYNGNDVN</sequence>
<feature type="transmembrane region" description="Helical" evidence="1">
    <location>
        <begin position="67"/>
        <end position="93"/>
    </location>
</feature>
<reference evidence="3" key="1">
    <citation type="submission" date="2013-11" db="EMBL/GenBank/DDBJ databases">
        <title>Genome sequence of the fusiform rust pathogen reveals effectors for host alternation and coevolution with pine.</title>
        <authorList>
            <consortium name="DOE Joint Genome Institute"/>
            <person name="Smith K."/>
            <person name="Pendleton A."/>
            <person name="Kubisiak T."/>
            <person name="Anderson C."/>
            <person name="Salamov A."/>
            <person name="Aerts A."/>
            <person name="Riley R."/>
            <person name="Clum A."/>
            <person name="Lindquist E."/>
            <person name="Ence D."/>
            <person name="Campbell M."/>
            <person name="Kronenberg Z."/>
            <person name="Feau N."/>
            <person name="Dhillon B."/>
            <person name="Hamelin R."/>
            <person name="Burleigh J."/>
            <person name="Smith J."/>
            <person name="Yandell M."/>
            <person name="Nelson C."/>
            <person name="Grigoriev I."/>
            <person name="Davis J."/>
        </authorList>
    </citation>
    <scope>NUCLEOTIDE SEQUENCE</scope>
    <source>
        <strain evidence="3">G11</strain>
    </source>
</reference>
<keyword evidence="1" id="KW-0472">Membrane</keyword>